<evidence type="ECO:0000256" key="2">
    <source>
        <dbReference type="ARBA" id="ARBA00022737"/>
    </source>
</evidence>
<feature type="repeat" description="PPR" evidence="3">
    <location>
        <begin position="428"/>
        <end position="462"/>
    </location>
</feature>
<evidence type="ECO:0008006" key="6">
    <source>
        <dbReference type="Google" id="ProtNLM"/>
    </source>
</evidence>
<organism evidence="4 5">
    <name type="scientific">Carya illinoinensis</name>
    <name type="common">Pecan</name>
    <dbReference type="NCBI Taxonomy" id="32201"/>
    <lineage>
        <taxon>Eukaryota</taxon>
        <taxon>Viridiplantae</taxon>
        <taxon>Streptophyta</taxon>
        <taxon>Embryophyta</taxon>
        <taxon>Tracheophyta</taxon>
        <taxon>Spermatophyta</taxon>
        <taxon>Magnoliopsida</taxon>
        <taxon>eudicotyledons</taxon>
        <taxon>Gunneridae</taxon>
        <taxon>Pentapetalae</taxon>
        <taxon>rosids</taxon>
        <taxon>fabids</taxon>
        <taxon>Fagales</taxon>
        <taxon>Juglandaceae</taxon>
        <taxon>Carya</taxon>
    </lineage>
</organism>
<comment type="similarity">
    <text evidence="1">Belongs to the PPR family. P subfamily.</text>
</comment>
<feature type="repeat" description="PPR" evidence="3">
    <location>
        <begin position="464"/>
        <end position="498"/>
    </location>
</feature>
<keyword evidence="5" id="KW-1185">Reference proteome</keyword>
<feature type="repeat" description="PPR" evidence="3">
    <location>
        <begin position="306"/>
        <end position="340"/>
    </location>
</feature>
<dbReference type="Pfam" id="PF13041">
    <property type="entry name" value="PPR_2"/>
    <property type="match status" value="3"/>
</dbReference>
<feature type="repeat" description="PPR" evidence="3">
    <location>
        <begin position="708"/>
        <end position="742"/>
    </location>
</feature>
<evidence type="ECO:0000256" key="1">
    <source>
        <dbReference type="ARBA" id="ARBA00007626"/>
    </source>
</evidence>
<dbReference type="Pfam" id="PF12854">
    <property type="entry name" value="PPR_1"/>
    <property type="match status" value="5"/>
</dbReference>
<proteinExistence type="inferred from homology"/>
<dbReference type="NCBIfam" id="TIGR00756">
    <property type="entry name" value="PPR"/>
    <property type="match status" value="12"/>
</dbReference>
<dbReference type="GO" id="GO:0003729">
    <property type="term" value="F:mRNA binding"/>
    <property type="evidence" value="ECO:0007669"/>
    <property type="project" value="TreeGrafter"/>
</dbReference>
<comment type="caution">
    <text evidence="4">The sequence shown here is derived from an EMBL/GenBank/DDBJ whole genome shotgun (WGS) entry which is preliminary data.</text>
</comment>
<reference evidence="4" key="1">
    <citation type="submission" date="2020-12" db="EMBL/GenBank/DDBJ databases">
        <title>WGS assembly of Carya illinoinensis cv. Pawnee.</title>
        <authorList>
            <person name="Platts A."/>
            <person name="Shu S."/>
            <person name="Wright S."/>
            <person name="Barry K."/>
            <person name="Edger P."/>
            <person name="Pires J.C."/>
            <person name="Schmutz J."/>
        </authorList>
    </citation>
    <scope>NUCLEOTIDE SEQUENCE</scope>
    <source>
        <tissue evidence="4">Leaf</tissue>
    </source>
</reference>
<dbReference type="PANTHER" id="PTHR47932:SF2">
    <property type="entry name" value="OS10G0484300 PROTEIN"/>
    <property type="match status" value="1"/>
</dbReference>
<dbReference type="EMBL" id="CM031809">
    <property type="protein sequence ID" value="KAG6666959.1"/>
    <property type="molecule type" value="Genomic_DNA"/>
</dbReference>
<gene>
    <name evidence="4" type="ORF">CIPAW_01G067100</name>
</gene>
<feature type="repeat" description="PPR" evidence="3">
    <location>
        <begin position="650"/>
        <end position="684"/>
    </location>
</feature>
<feature type="repeat" description="PPR" evidence="3">
    <location>
        <begin position="380"/>
        <end position="414"/>
    </location>
</feature>
<name>A0A8T1RJY4_CARIL</name>
<protein>
    <recommendedName>
        <fullName evidence="6">Pentatricopeptide repeat-containing protein</fullName>
    </recommendedName>
</protein>
<accession>A0A8T1RJY4</accession>
<sequence length="777" mass="87156">MSVPLSSSKQSTVFLLRLCLLKPQTPAIPYYPLHRHLSTEPNPPPQPPPLDEESLINEAVQLFQALEDGNSSSTQLHQLLFTSSSPSSPGIFRQITRRLASSSQALEFFDYIRSNSPSQELTSLTFPFEAIFELARREPDPQNKLLELYRTSKERNIPLTVNGATLLVRCLGRAERVDEALAVVDDLDPSLKNTHFYNVVVAVLFRSGRFVEALNMLDEMLQPGADCPPNDITGHVVFAALSSREWFGRSISDEEIVGLVSKLLEHGVFPDTFKLMQLITKLCRNKKIGRAWDVLHDVMKAGGTLEAASCNALLMGLGRDGDFERMNTLMTEMKAMDIQPNVVTFGILINHMCKSRRVDEALEVFEKMKGMRSENKCMPNTVTYNCLIDRFCKAGEIERAQELFDQMNKERVFEKMIGGNDGFSVEPNVITYNTLIDGLCKVGRQEEGLTLLHQMRSENKCMPDTVTYNCLIDGFCKAGKIERAQELFDQMNKERVFPNVITLTTLVGGDAVTFSILINAFCNANNIDKAMELFNQMSKDGCSPGAIVFYRLISGLSKAGRMDDASSVVSMLKEAGFCLDIVRYNVLIGGFCRKNKLDKAYEMLKEMEQAGVKSDIVTYNTLISYLSKAGNFATAHRVMRNMIKEGLVPTVVTYRVLIRAYCLNGKIEEAMKIFRDMSSSSKVPPDNNEVELALSLMDEMKVEGVRPNVTTYNAMFKGLREKNFLEKAFDLMDRMVEEACNPDYITMDVLTEWLPAVGETGKLKKFVNGYEVSVSTS</sequence>
<dbReference type="Proteomes" id="UP000811609">
    <property type="component" value="Chromosome 1"/>
</dbReference>
<keyword evidence="2" id="KW-0677">Repeat</keyword>
<dbReference type="Pfam" id="PF01535">
    <property type="entry name" value="PPR"/>
    <property type="match status" value="1"/>
</dbReference>
<evidence type="ECO:0000256" key="3">
    <source>
        <dbReference type="PROSITE-ProRule" id="PRU00708"/>
    </source>
</evidence>
<evidence type="ECO:0000313" key="5">
    <source>
        <dbReference type="Proteomes" id="UP000811609"/>
    </source>
</evidence>
<feature type="repeat" description="PPR" evidence="3">
    <location>
        <begin position="580"/>
        <end position="614"/>
    </location>
</feature>
<dbReference type="InterPro" id="IPR002885">
    <property type="entry name" value="PPR_rpt"/>
</dbReference>
<dbReference type="AlphaFoldDB" id="A0A8T1RJY4"/>
<feature type="repeat" description="PPR" evidence="3">
    <location>
        <begin position="510"/>
        <end position="544"/>
    </location>
</feature>
<evidence type="ECO:0000313" key="4">
    <source>
        <dbReference type="EMBL" id="KAG6666959.1"/>
    </source>
</evidence>
<feature type="repeat" description="PPR" evidence="3">
    <location>
        <begin position="545"/>
        <end position="579"/>
    </location>
</feature>
<dbReference type="PROSITE" id="PS51375">
    <property type="entry name" value="PPR"/>
    <property type="match status" value="12"/>
</dbReference>
<dbReference type="PANTHER" id="PTHR47932">
    <property type="entry name" value="ATPASE EXPRESSION PROTEIN 3"/>
    <property type="match status" value="1"/>
</dbReference>
<feature type="repeat" description="PPR" evidence="3">
    <location>
        <begin position="341"/>
        <end position="375"/>
    </location>
</feature>
<feature type="repeat" description="PPR" evidence="3">
    <location>
        <begin position="615"/>
        <end position="649"/>
    </location>
</feature>
<feature type="repeat" description="PPR" evidence="3">
    <location>
        <begin position="193"/>
        <end position="227"/>
    </location>
</feature>